<dbReference type="AlphaFoldDB" id="A0A3Q9QW04"/>
<dbReference type="SMART" id="SM00871">
    <property type="entry name" value="AraC_E_bind"/>
    <property type="match status" value="1"/>
</dbReference>
<organism evidence="2 3">
    <name type="scientific">Neobacillus mesonae</name>
    <dbReference type="NCBI Taxonomy" id="1193713"/>
    <lineage>
        <taxon>Bacteria</taxon>
        <taxon>Bacillati</taxon>
        <taxon>Bacillota</taxon>
        <taxon>Bacilli</taxon>
        <taxon>Bacillales</taxon>
        <taxon>Bacillaceae</taxon>
        <taxon>Neobacillus</taxon>
    </lineage>
</organism>
<sequence>MKEGVCLGIKVVEKEEIKVVGISWNGSYSQLDVIPRLFYLMEERLEEVPFQTKEPVLIAPFHSRESEITYYVTTPVEEVKDIPKGMVGFSIPRKYYVCTSHKGSLKEIEHTYRRLHAWMEDYGYEQDHQALSLEIYKEEHKWQNAVGDLHFDIYLPVKTYKTQAY</sequence>
<feature type="domain" description="AraC effector-binding" evidence="1">
    <location>
        <begin position="7"/>
        <end position="158"/>
    </location>
</feature>
<dbReference type="InterPro" id="IPR011256">
    <property type="entry name" value="Reg_factor_effector_dom_sf"/>
</dbReference>
<dbReference type="SUPFAM" id="SSF55136">
    <property type="entry name" value="Probable bacterial effector-binding domain"/>
    <property type="match status" value="1"/>
</dbReference>
<dbReference type="Proteomes" id="UP000282892">
    <property type="component" value="Chromosome"/>
</dbReference>
<evidence type="ECO:0000313" key="3">
    <source>
        <dbReference type="Proteomes" id="UP000282892"/>
    </source>
</evidence>
<reference evidence="2 3" key="1">
    <citation type="submission" date="2017-07" db="EMBL/GenBank/DDBJ databases">
        <title>The complete genome sequence of Bacillus mesonae strain H20-5, an efficient strain improving plant abiotic stress resistance.</title>
        <authorList>
            <person name="Kim S.Y."/>
            <person name="Song H."/>
            <person name="Sang M.K."/>
            <person name="Weon H.-Y."/>
            <person name="Song J."/>
        </authorList>
    </citation>
    <scope>NUCLEOTIDE SEQUENCE [LARGE SCALE GENOMIC DNA]</scope>
    <source>
        <strain evidence="2 3">H20-5</strain>
    </source>
</reference>
<name>A0A3Q9QW04_9BACI</name>
<protein>
    <submittedName>
        <fullName evidence="2">AraC family transcriptional regulator</fullName>
    </submittedName>
</protein>
<evidence type="ECO:0000259" key="1">
    <source>
        <dbReference type="SMART" id="SM00871"/>
    </source>
</evidence>
<proteinExistence type="predicted"/>
<dbReference type="PANTHER" id="PTHR36444">
    <property type="entry name" value="TRANSCRIPTIONAL REGULATOR PROTEIN YOBU-RELATED"/>
    <property type="match status" value="1"/>
</dbReference>
<dbReference type="InterPro" id="IPR010499">
    <property type="entry name" value="AraC_E-bd"/>
</dbReference>
<dbReference type="OrthoDB" id="2734147at2"/>
<dbReference type="EMBL" id="CP022572">
    <property type="protein sequence ID" value="AZU61794.1"/>
    <property type="molecule type" value="Genomic_DNA"/>
</dbReference>
<gene>
    <name evidence="2" type="ORF">CHR53_11175</name>
</gene>
<dbReference type="InterPro" id="IPR029442">
    <property type="entry name" value="GyrI-like"/>
</dbReference>
<dbReference type="Gene3D" id="3.20.80.10">
    <property type="entry name" value="Regulatory factor, effector binding domain"/>
    <property type="match status" value="1"/>
</dbReference>
<dbReference type="InterPro" id="IPR053182">
    <property type="entry name" value="YobU-like_regulator"/>
</dbReference>
<keyword evidence="3" id="KW-1185">Reference proteome</keyword>
<dbReference type="KEGG" id="nmk:CHR53_11175"/>
<dbReference type="Pfam" id="PF06445">
    <property type="entry name" value="GyrI-like"/>
    <property type="match status" value="1"/>
</dbReference>
<dbReference type="STRING" id="1193713.GCA_001636315_04660"/>
<dbReference type="PANTHER" id="PTHR36444:SF2">
    <property type="entry name" value="TRANSCRIPTIONAL REGULATOR PROTEIN YOBU-RELATED"/>
    <property type="match status" value="1"/>
</dbReference>
<evidence type="ECO:0000313" key="2">
    <source>
        <dbReference type="EMBL" id="AZU61794.1"/>
    </source>
</evidence>
<accession>A0A3Q9QW04</accession>